<name>A0ABU8FGB3_9BACI</name>
<organism evidence="2 3">
    <name type="scientific">Bacillus bruguierae</name>
    <dbReference type="NCBI Taxonomy" id="3127667"/>
    <lineage>
        <taxon>Bacteria</taxon>
        <taxon>Bacillati</taxon>
        <taxon>Bacillota</taxon>
        <taxon>Bacilli</taxon>
        <taxon>Bacillales</taxon>
        <taxon>Bacillaceae</taxon>
        <taxon>Bacillus</taxon>
    </lineage>
</organism>
<dbReference type="RefSeq" id="WP_336472376.1">
    <property type="nucleotide sequence ID" value="NZ_JBAWSX010000005.1"/>
</dbReference>
<keyword evidence="3" id="KW-1185">Reference proteome</keyword>
<feature type="region of interest" description="Disordered" evidence="1">
    <location>
        <begin position="1"/>
        <end position="21"/>
    </location>
</feature>
<evidence type="ECO:0000313" key="2">
    <source>
        <dbReference type="EMBL" id="MEI4801722.1"/>
    </source>
</evidence>
<proteinExistence type="predicted"/>
<dbReference type="EMBL" id="JBAWSX010000005">
    <property type="protein sequence ID" value="MEI4801722.1"/>
    <property type="molecule type" value="Genomic_DNA"/>
</dbReference>
<accession>A0ABU8FGB3</accession>
<reference evidence="2 3" key="1">
    <citation type="submission" date="2024-01" db="EMBL/GenBank/DDBJ databases">
        <title>Seven novel Bacillus-like species.</title>
        <authorList>
            <person name="Liu G."/>
        </authorList>
    </citation>
    <scope>NUCLEOTIDE SEQUENCE [LARGE SCALE GENOMIC DNA]</scope>
    <source>
        <strain evidence="2 3">FJAT-51639</strain>
    </source>
</reference>
<evidence type="ECO:0000256" key="1">
    <source>
        <dbReference type="SAM" id="MobiDB-lite"/>
    </source>
</evidence>
<protein>
    <submittedName>
        <fullName evidence="2">Uncharacterized protein</fullName>
    </submittedName>
</protein>
<evidence type="ECO:0000313" key="3">
    <source>
        <dbReference type="Proteomes" id="UP001372526"/>
    </source>
</evidence>
<dbReference type="Proteomes" id="UP001372526">
    <property type="component" value="Unassembled WGS sequence"/>
</dbReference>
<sequence>MENIGEDHGSAASRNPSGYGGRYVEKVVESQRKKNIGKPYEGKPHVRFDEGKLEQKRDGKAISKEICFSFLLYERR</sequence>
<gene>
    <name evidence="2" type="ORF">WAZ07_10345</name>
</gene>
<comment type="caution">
    <text evidence="2">The sequence shown here is derived from an EMBL/GenBank/DDBJ whole genome shotgun (WGS) entry which is preliminary data.</text>
</comment>